<dbReference type="PANTHER" id="PTHR14112:SF1">
    <property type="entry name" value="KRAB-RELATED DOMAIN-CONTAINING PROTEIN"/>
    <property type="match status" value="1"/>
</dbReference>
<protein>
    <submittedName>
        <fullName evidence="3">Histone-lysine prdm9-like n-methyltransferase</fullName>
    </submittedName>
</protein>
<evidence type="ECO:0000313" key="4">
    <source>
        <dbReference type="Proteomes" id="UP000266721"/>
    </source>
</evidence>
<feature type="non-terminal residue" evidence="3">
    <location>
        <position position="1"/>
    </location>
</feature>
<feature type="compositionally biased region" description="Basic and acidic residues" evidence="1">
    <location>
        <begin position="207"/>
        <end position="233"/>
    </location>
</feature>
<dbReference type="InterPro" id="IPR036051">
    <property type="entry name" value="KRAB_dom_sf"/>
</dbReference>
<feature type="compositionally biased region" description="Polar residues" evidence="1">
    <location>
        <begin position="149"/>
        <end position="164"/>
    </location>
</feature>
<evidence type="ECO:0000259" key="2">
    <source>
        <dbReference type="PROSITE" id="PS50806"/>
    </source>
</evidence>
<gene>
    <name evidence="3" type="ORF">AM593_03939</name>
</gene>
<dbReference type="EMBL" id="KV590012">
    <property type="protein sequence ID" value="OPL21614.1"/>
    <property type="molecule type" value="Genomic_DNA"/>
</dbReference>
<keyword evidence="3" id="KW-0489">Methyltransferase</keyword>
<feature type="domain" description="KRAB-related" evidence="2">
    <location>
        <begin position="76"/>
        <end position="139"/>
    </location>
</feature>
<name>A0A3L5TRV6_MYTGA</name>
<feature type="region of interest" description="Disordered" evidence="1">
    <location>
        <begin position="130"/>
        <end position="237"/>
    </location>
</feature>
<proteinExistence type="predicted"/>
<sequence>MSKGIPNRLKSKKFAQHVLQKHCKWPTSDLLRKEEKTVNYEEKLCEYQYLTCLKKHVKYEIPKLANMEQSDFRKFEEDARSGDIEQYFTNTQMASLSDYEKLRYRNMKKNYEMMVKMGLPAQKPEFMKKQIKNPSTKQTDFASEEEWKPSSSKQNIAQKPTFMQRSKKKRRVKHTDDSDEEWRPSSEKAKKSTNPPVFKLLKKTRKAKSEKIEQTCADEKSRKKDEENKEVHRYPQRQLPRTNYMYLEVPDDDEFICK</sequence>
<dbReference type="PANTHER" id="PTHR14112">
    <property type="entry name" value="SYNOVIAL SARCOMA, X MEMBER"/>
    <property type="match status" value="1"/>
</dbReference>
<dbReference type="GO" id="GO:0032259">
    <property type="term" value="P:methylation"/>
    <property type="evidence" value="ECO:0007669"/>
    <property type="project" value="UniProtKB-KW"/>
</dbReference>
<evidence type="ECO:0000256" key="1">
    <source>
        <dbReference type="SAM" id="MobiDB-lite"/>
    </source>
</evidence>
<accession>A0A3L5TRV6</accession>
<comment type="caution">
    <text evidence="3">The sequence shown here is derived from an EMBL/GenBank/DDBJ whole genome shotgun (WGS) entry which is preliminary data.</text>
</comment>
<reference evidence="3 4" key="1">
    <citation type="journal article" date="2016" name="PLoS ONE">
        <title>A First Insight into the Genome of the Filter-Feeder Mussel Mytilus galloprovincialis.</title>
        <authorList>
            <person name="Murgarella M."/>
            <person name="Puiu D."/>
            <person name="Novoa B."/>
            <person name="Figueras A."/>
            <person name="Posada D."/>
            <person name="Canchaya C."/>
        </authorList>
    </citation>
    <scope>NUCLEOTIDE SEQUENCE [LARGE SCALE GENOMIC DNA]</scope>
    <source>
        <tissue evidence="3">Muscle</tissue>
    </source>
</reference>
<organism evidence="3 4">
    <name type="scientific">Mytilus galloprovincialis</name>
    <name type="common">Mediterranean mussel</name>
    <dbReference type="NCBI Taxonomy" id="29158"/>
    <lineage>
        <taxon>Eukaryota</taxon>
        <taxon>Metazoa</taxon>
        <taxon>Spiralia</taxon>
        <taxon>Lophotrochozoa</taxon>
        <taxon>Mollusca</taxon>
        <taxon>Bivalvia</taxon>
        <taxon>Autobranchia</taxon>
        <taxon>Pteriomorphia</taxon>
        <taxon>Mytilida</taxon>
        <taxon>Mytiloidea</taxon>
        <taxon>Mytilidae</taxon>
        <taxon>Mytilinae</taxon>
        <taxon>Mytilus</taxon>
    </lineage>
</organism>
<dbReference type="PROSITE" id="PS50806">
    <property type="entry name" value="KRAB_RELATED"/>
    <property type="match status" value="1"/>
</dbReference>
<feature type="compositionally biased region" description="Polar residues" evidence="1">
    <location>
        <begin position="132"/>
        <end position="141"/>
    </location>
</feature>
<dbReference type="InterPro" id="IPR003655">
    <property type="entry name" value="aKRAB"/>
</dbReference>
<dbReference type="AlphaFoldDB" id="A0A3L5TRV6"/>
<dbReference type="Proteomes" id="UP000266721">
    <property type="component" value="Unassembled WGS sequence"/>
</dbReference>
<dbReference type="GO" id="GO:0006355">
    <property type="term" value="P:regulation of DNA-templated transcription"/>
    <property type="evidence" value="ECO:0007669"/>
    <property type="project" value="InterPro"/>
</dbReference>
<keyword evidence="4" id="KW-1185">Reference proteome</keyword>
<keyword evidence="3" id="KW-0808">Transferase</keyword>
<dbReference type="SUPFAM" id="SSF109640">
    <property type="entry name" value="KRAB domain (Kruppel-associated box)"/>
    <property type="match status" value="1"/>
</dbReference>
<dbReference type="GO" id="GO:0008168">
    <property type="term" value="F:methyltransferase activity"/>
    <property type="evidence" value="ECO:0007669"/>
    <property type="project" value="UniProtKB-KW"/>
</dbReference>
<evidence type="ECO:0000313" key="3">
    <source>
        <dbReference type="EMBL" id="OPL21614.1"/>
    </source>
</evidence>
<feature type="compositionally biased region" description="Basic and acidic residues" evidence="1">
    <location>
        <begin position="181"/>
        <end position="190"/>
    </location>
</feature>